<keyword evidence="4" id="KW-1185">Reference proteome</keyword>
<feature type="compositionally biased region" description="Low complexity" evidence="1">
    <location>
        <begin position="99"/>
        <end position="113"/>
    </location>
</feature>
<dbReference type="InterPro" id="IPR011576">
    <property type="entry name" value="Pyridox_Oxase_N"/>
</dbReference>
<sequence length="244" mass="26055">MASSAAPTASTAPNSLPEEVITCLQNARFLHLATCSNNVPHVSLMNYTYLPSSPYTKTPIIIMTTPPASRKTRNLESNPLVSLLVHDWISHRPPTLNQPGRSPSPTRPAPRSGSLAELLLGMNTASLSRISTTINGTAELLESDSDEESWYKAQHLANNTFGSHAENNDGSYPVVGVWGNSACTPGSATDNDGEGDGGTKCYVEDDDVRVVVVRVSGGRTADWKGQTRDWTITTDAMLASISGI</sequence>
<proteinExistence type="predicted"/>
<accession>A0A9P4HH01</accession>
<organism evidence="3 4">
    <name type="scientific">Setomelanomma holmii</name>
    <dbReference type="NCBI Taxonomy" id="210430"/>
    <lineage>
        <taxon>Eukaryota</taxon>
        <taxon>Fungi</taxon>
        <taxon>Dikarya</taxon>
        <taxon>Ascomycota</taxon>
        <taxon>Pezizomycotina</taxon>
        <taxon>Dothideomycetes</taxon>
        <taxon>Pleosporomycetidae</taxon>
        <taxon>Pleosporales</taxon>
        <taxon>Pleosporineae</taxon>
        <taxon>Phaeosphaeriaceae</taxon>
        <taxon>Setomelanomma</taxon>
    </lineage>
</organism>
<dbReference type="PANTHER" id="PTHR28040">
    <property type="entry name" value="PYRIDOXAMINE 5'-PHOSPHATE OXIDASE YLR456W HOMOLOG-RELATED"/>
    <property type="match status" value="1"/>
</dbReference>
<feature type="region of interest" description="Disordered" evidence="1">
    <location>
        <begin position="92"/>
        <end position="113"/>
    </location>
</feature>
<dbReference type="OrthoDB" id="5300823at2759"/>
<comment type="caution">
    <text evidence="3">The sequence shown here is derived from an EMBL/GenBank/DDBJ whole genome shotgun (WGS) entry which is preliminary data.</text>
</comment>
<evidence type="ECO:0000259" key="2">
    <source>
        <dbReference type="Pfam" id="PF01243"/>
    </source>
</evidence>
<feature type="domain" description="Pyridoxamine 5'-phosphate oxidase N-terminal" evidence="2">
    <location>
        <begin position="16"/>
        <end position="164"/>
    </location>
</feature>
<dbReference type="AlphaFoldDB" id="A0A9P4HH01"/>
<dbReference type="InterPro" id="IPR012349">
    <property type="entry name" value="Split_barrel_FMN-bd"/>
</dbReference>
<evidence type="ECO:0000313" key="3">
    <source>
        <dbReference type="EMBL" id="KAF2034418.1"/>
    </source>
</evidence>
<evidence type="ECO:0000256" key="1">
    <source>
        <dbReference type="SAM" id="MobiDB-lite"/>
    </source>
</evidence>
<protein>
    <recommendedName>
        <fullName evidence="2">Pyridoxamine 5'-phosphate oxidase N-terminal domain-containing protein</fullName>
    </recommendedName>
</protein>
<name>A0A9P4HH01_9PLEO</name>
<dbReference type="SUPFAM" id="SSF50475">
    <property type="entry name" value="FMN-binding split barrel"/>
    <property type="match status" value="1"/>
</dbReference>
<reference evidence="3" key="1">
    <citation type="journal article" date="2020" name="Stud. Mycol.">
        <title>101 Dothideomycetes genomes: a test case for predicting lifestyles and emergence of pathogens.</title>
        <authorList>
            <person name="Haridas S."/>
            <person name="Albert R."/>
            <person name="Binder M."/>
            <person name="Bloem J."/>
            <person name="Labutti K."/>
            <person name="Salamov A."/>
            <person name="Andreopoulos B."/>
            <person name="Baker S."/>
            <person name="Barry K."/>
            <person name="Bills G."/>
            <person name="Bluhm B."/>
            <person name="Cannon C."/>
            <person name="Castanera R."/>
            <person name="Culley D."/>
            <person name="Daum C."/>
            <person name="Ezra D."/>
            <person name="Gonzalez J."/>
            <person name="Henrissat B."/>
            <person name="Kuo A."/>
            <person name="Liang C."/>
            <person name="Lipzen A."/>
            <person name="Lutzoni F."/>
            <person name="Magnuson J."/>
            <person name="Mondo S."/>
            <person name="Nolan M."/>
            <person name="Ohm R."/>
            <person name="Pangilinan J."/>
            <person name="Park H.-J."/>
            <person name="Ramirez L."/>
            <person name="Alfaro M."/>
            <person name="Sun H."/>
            <person name="Tritt A."/>
            <person name="Yoshinaga Y."/>
            <person name="Zwiers L.-H."/>
            <person name="Turgeon B."/>
            <person name="Goodwin S."/>
            <person name="Spatafora J."/>
            <person name="Crous P."/>
            <person name="Grigoriev I."/>
        </authorList>
    </citation>
    <scope>NUCLEOTIDE SEQUENCE</scope>
    <source>
        <strain evidence="3">CBS 110217</strain>
    </source>
</reference>
<dbReference type="Proteomes" id="UP000799777">
    <property type="component" value="Unassembled WGS sequence"/>
</dbReference>
<dbReference type="GO" id="GO:0005634">
    <property type="term" value="C:nucleus"/>
    <property type="evidence" value="ECO:0007669"/>
    <property type="project" value="TreeGrafter"/>
</dbReference>
<dbReference type="InterPro" id="IPR052841">
    <property type="entry name" value="PMP_oxidase-like"/>
</dbReference>
<dbReference type="Pfam" id="PF01243">
    <property type="entry name" value="PNPOx_N"/>
    <property type="match status" value="1"/>
</dbReference>
<dbReference type="GO" id="GO:0005737">
    <property type="term" value="C:cytoplasm"/>
    <property type="evidence" value="ECO:0007669"/>
    <property type="project" value="TreeGrafter"/>
</dbReference>
<evidence type="ECO:0000313" key="4">
    <source>
        <dbReference type="Proteomes" id="UP000799777"/>
    </source>
</evidence>
<dbReference type="Gene3D" id="2.30.110.10">
    <property type="entry name" value="Electron Transport, Fmn-binding Protein, Chain A"/>
    <property type="match status" value="1"/>
</dbReference>
<gene>
    <name evidence="3" type="ORF">EK21DRAFT_56399</name>
</gene>
<dbReference type="PANTHER" id="PTHR28040:SF1">
    <property type="entry name" value="PYRIDOXAMINE 5'-PHOSPHATE OXIDASE YLR456W HOMOLOG-RELATED"/>
    <property type="match status" value="1"/>
</dbReference>
<dbReference type="EMBL" id="ML978161">
    <property type="protein sequence ID" value="KAF2034418.1"/>
    <property type="molecule type" value="Genomic_DNA"/>
</dbReference>